<evidence type="ECO:0000313" key="2">
    <source>
        <dbReference type="Proteomes" id="UP000308600"/>
    </source>
</evidence>
<evidence type="ECO:0000313" key="1">
    <source>
        <dbReference type="EMBL" id="TFK76565.1"/>
    </source>
</evidence>
<gene>
    <name evidence="1" type="ORF">BDN72DRAFT_831147</name>
</gene>
<protein>
    <submittedName>
        <fullName evidence="1">Clavaminate synthase-like protein</fullName>
    </submittedName>
</protein>
<dbReference type="Proteomes" id="UP000308600">
    <property type="component" value="Unassembled WGS sequence"/>
</dbReference>
<reference evidence="1 2" key="1">
    <citation type="journal article" date="2019" name="Nat. Ecol. Evol.">
        <title>Megaphylogeny resolves global patterns of mushroom evolution.</title>
        <authorList>
            <person name="Varga T."/>
            <person name="Krizsan K."/>
            <person name="Foldi C."/>
            <person name="Dima B."/>
            <person name="Sanchez-Garcia M."/>
            <person name="Sanchez-Ramirez S."/>
            <person name="Szollosi G.J."/>
            <person name="Szarkandi J.G."/>
            <person name="Papp V."/>
            <person name="Albert L."/>
            <person name="Andreopoulos W."/>
            <person name="Angelini C."/>
            <person name="Antonin V."/>
            <person name="Barry K.W."/>
            <person name="Bougher N.L."/>
            <person name="Buchanan P."/>
            <person name="Buyck B."/>
            <person name="Bense V."/>
            <person name="Catcheside P."/>
            <person name="Chovatia M."/>
            <person name="Cooper J."/>
            <person name="Damon W."/>
            <person name="Desjardin D."/>
            <person name="Finy P."/>
            <person name="Geml J."/>
            <person name="Haridas S."/>
            <person name="Hughes K."/>
            <person name="Justo A."/>
            <person name="Karasinski D."/>
            <person name="Kautmanova I."/>
            <person name="Kiss B."/>
            <person name="Kocsube S."/>
            <person name="Kotiranta H."/>
            <person name="LaButti K.M."/>
            <person name="Lechner B.E."/>
            <person name="Liimatainen K."/>
            <person name="Lipzen A."/>
            <person name="Lukacs Z."/>
            <person name="Mihaltcheva S."/>
            <person name="Morgado L.N."/>
            <person name="Niskanen T."/>
            <person name="Noordeloos M.E."/>
            <person name="Ohm R.A."/>
            <person name="Ortiz-Santana B."/>
            <person name="Ovrebo C."/>
            <person name="Racz N."/>
            <person name="Riley R."/>
            <person name="Savchenko A."/>
            <person name="Shiryaev A."/>
            <person name="Soop K."/>
            <person name="Spirin V."/>
            <person name="Szebenyi C."/>
            <person name="Tomsovsky M."/>
            <person name="Tulloss R.E."/>
            <person name="Uehling J."/>
            <person name="Grigoriev I.V."/>
            <person name="Vagvolgyi C."/>
            <person name="Papp T."/>
            <person name="Martin F.M."/>
            <person name="Miettinen O."/>
            <person name="Hibbett D.S."/>
            <person name="Nagy L.G."/>
        </authorList>
    </citation>
    <scope>NUCLEOTIDE SEQUENCE [LARGE SCALE GENOMIC DNA]</scope>
    <source>
        <strain evidence="1 2">NL-1719</strain>
    </source>
</reference>
<proteinExistence type="predicted"/>
<name>A0ACD3BFB1_9AGAR</name>
<dbReference type="EMBL" id="ML208260">
    <property type="protein sequence ID" value="TFK76565.1"/>
    <property type="molecule type" value="Genomic_DNA"/>
</dbReference>
<accession>A0ACD3BFB1</accession>
<organism evidence="1 2">
    <name type="scientific">Pluteus cervinus</name>
    <dbReference type="NCBI Taxonomy" id="181527"/>
    <lineage>
        <taxon>Eukaryota</taxon>
        <taxon>Fungi</taxon>
        <taxon>Dikarya</taxon>
        <taxon>Basidiomycota</taxon>
        <taxon>Agaricomycotina</taxon>
        <taxon>Agaricomycetes</taxon>
        <taxon>Agaricomycetidae</taxon>
        <taxon>Agaricales</taxon>
        <taxon>Pluteineae</taxon>
        <taxon>Pluteaceae</taxon>
        <taxon>Pluteus</taxon>
    </lineage>
</organism>
<keyword evidence="2" id="KW-1185">Reference proteome</keyword>
<sequence length="427" mass="47707">MTQHNWQFHTFQLIAQDVEQTTDPDLAPLSSCGELFRSLLSIVSQYSEGDFPHTQYKELDELVTTSSQQLGRTQPGTEKSWRRLHTDASILRAIVSLGAATARECIAILDRAIILSGAADHARLDLIQDLITRIQRQYLPLPLFEQSTVPAPTAHDHKAVCTATRAIEAWVFPPSLTTFQRQSCRQPFIVRGYAADWPALNAHPWFSARYLRHVAGSGRIVPVEVGMDYRAKDWTQKIMDWDSFISNLDLADNTPPPGQKETLYLAQHNLFTQFPALKADIITPDYVYADIPSSYFPGRQLPNNPDQFVCNSWLGPRGTATPAHTDPYLNLFVQVVGKKTVWTAPPEAGPSMYSYSSLPGSGLSNTSQVDVFSSSDEQGGEYGEFWEKVVPHAQSATLNAGDLLYLPPGWWHAMRSESTSFSVSTWF</sequence>